<feature type="region of interest" description="Disordered" evidence="1">
    <location>
        <begin position="157"/>
        <end position="189"/>
    </location>
</feature>
<dbReference type="AlphaFoldDB" id="A0AAV8TM28"/>
<dbReference type="PANTHER" id="PTHR33257">
    <property type="entry name" value="OS05G0165500 PROTEIN"/>
    <property type="match status" value="1"/>
</dbReference>
<dbReference type="Proteomes" id="UP001159364">
    <property type="component" value="Linkage Group LG04"/>
</dbReference>
<keyword evidence="3" id="KW-1185">Reference proteome</keyword>
<evidence type="ECO:0000256" key="1">
    <source>
        <dbReference type="SAM" id="MobiDB-lite"/>
    </source>
</evidence>
<feature type="compositionally biased region" description="Basic and acidic residues" evidence="1">
    <location>
        <begin position="175"/>
        <end position="185"/>
    </location>
</feature>
<gene>
    <name evidence="2" type="ORF">K2173_017359</name>
</gene>
<dbReference type="PANTHER" id="PTHR33257:SF6">
    <property type="entry name" value="OXYSTEROL-BINDING 4B-LIKE PROTEIN"/>
    <property type="match status" value="1"/>
</dbReference>
<comment type="caution">
    <text evidence="2">The sequence shown here is derived from an EMBL/GenBank/DDBJ whole genome shotgun (WGS) entry which is preliminary data.</text>
</comment>
<accession>A0AAV8TM28</accession>
<proteinExistence type="predicted"/>
<reference evidence="2 3" key="1">
    <citation type="submission" date="2021-09" db="EMBL/GenBank/DDBJ databases">
        <title>Genomic insights and catalytic innovation underlie evolution of tropane alkaloids biosynthesis.</title>
        <authorList>
            <person name="Wang Y.-J."/>
            <person name="Tian T."/>
            <person name="Huang J.-P."/>
            <person name="Huang S.-X."/>
        </authorList>
    </citation>
    <scope>NUCLEOTIDE SEQUENCE [LARGE SCALE GENOMIC DNA]</scope>
    <source>
        <strain evidence="2">KIB-2018</strain>
        <tissue evidence="2">Leaf</tissue>
    </source>
</reference>
<evidence type="ECO:0000313" key="2">
    <source>
        <dbReference type="EMBL" id="KAJ8767315.1"/>
    </source>
</evidence>
<feature type="compositionally biased region" description="Low complexity" evidence="1">
    <location>
        <begin position="157"/>
        <end position="171"/>
    </location>
</feature>
<dbReference type="EMBL" id="JAIWQS010000004">
    <property type="protein sequence ID" value="KAJ8767315.1"/>
    <property type="molecule type" value="Genomic_DNA"/>
</dbReference>
<sequence length="207" mass="23321">MDVEHARMTTQKLVSVIQEDDYMKRVISRNSSVGCSSRVFYYRSSEGVPFKWEMQPGTPKDPQKEDAIPPLSPPPAILSLGLPTPCILIEEPKPSVRFRLKIWKHIKKLHLSRQSKSMSRRSNVITDGTSSPDKFDRLEFYSSDGDFMTSPRKSISSTSSSLLFSNSNGHSIRSSRLESPARETRQGPYGCGPWSVTSVLVSLIRRN</sequence>
<organism evidence="2 3">
    <name type="scientific">Erythroxylum novogranatense</name>
    <dbReference type="NCBI Taxonomy" id="1862640"/>
    <lineage>
        <taxon>Eukaryota</taxon>
        <taxon>Viridiplantae</taxon>
        <taxon>Streptophyta</taxon>
        <taxon>Embryophyta</taxon>
        <taxon>Tracheophyta</taxon>
        <taxon>Spermatophyta</taxon>
        <taxon>Magnoliopsida</taxon>
        <taxon>eudicotyledons</taxon>
        <taxon>Gunneridae</taxon>
        <taxon>Pentapetalae</taxon>
        <taxon>rosids</taxon>
        <taxon>fabids</taxon>
        <taxon>Malpighiales</taxon>
        <taxon>Erythroxylaceae</taxon>
        <taxon>Erythroxylum</taxon>
    </lineage>
</organism>
<evidence type="ECO:0000313" key="3">
    <source>
        <dbReference type="Proteomes" id="UP001159364"/>
    </source>
</evidence>
<protein>
    <submittedName>
        <fullName evidence="2">Uncharacterized protein</fullName>
    </submittedName>
</protein>
<name>A0AAV8TM28_9ROSI</name>